<dbReference type="SUPFAM" id="SSF161098">
    <property type="entry name" value="MetI-like"/>
    <property type="match status" value="1"/>
</dbReference>
<dbReference type="InterPro" id="IPR035906">
    <property type="entry name" value="MetI-like_sf"/>
</dbReference>
<dbReference type="EMBL" id="JBHUNE010000001">
    <property type="protein sequence ID" value="MFD2757046.1"/>
    <property type="molecule type" value="Genomic_DNA"/>
</dbReference>
<evidence type="ECO:0000256" key="6">
    <source>
        <dbReference type="ARBA" id="ARBA00023136"/>
    </source>
</evidence>
<feature type="transmembrane region" description="Helical" evidence="7">
    <location>
        <begin position="286"/>
        <end position="309"/>
    </location>
</feature>
<proteinExistence type="inferred from homology"/>
<dbReference type="PANTHER" id="PTHR43163">
    <property type="entry name" value="DIPEPTIDE TRANSPORT SYSTEM PERMEASE PROTEIN DPPB-RELATED"/>
    <property type="match status" value="1"/>
</dbReference>
<feature type="transmembrane region" description="Helical" evidence="7">
    <location>
        <begin position="240"/>
        <end position="266"/>
    </location>
</feature>
<keyword evidence="6 7" id="KW-0472">Membrane</keyword>
<dbReference type="InterPro" id="IPR000515">
    <property type="entry name" value="MetI-like"/>
</dbReference>
<evidence type="ECO:0000313" key="10">
    <source>
        <dbReference type="Proteomes" id="UP001597492"/>
    </source>
</evidence>
<keyword evidence="2 7" id="KW-0813">Transport</keyword>
<comment type="similarity">
    <text evidence="7">Belongs to the binding-protein-dependent transport system permease family.</text>
</comment>
<dbReference type="PANTHER" id="PTHR43163:SF6">
    <property type="entry name" value="DIPEPTIDE TRANSPORT SYSTEM PERMEASE PROTEIN DPPB-RELATED"/>
    <property type="match status" value="1"/>
</dbReference>
<gene>
    <name evidence="9" type="ORF">ACFSW7_01480</name>
</gene>
<name>A0ABW5UTY3_9MICO</name>
<keyword evidence="10" id="KW-1185">Reference proteome</keyword>
<dbReference type="Proteomes" id="UP001597492">
    <property type="component" value="Unassembled WGS sequence"/>
</dbReference>
<feature type="transmembrane region" description="Helical" evidence="7">
    <location>
        <begin position="112"/>
        <end position="136"/>
    </location>
</feature>
<keyword evidence="3" id="KW-1003">Cell membrane</keyword>
<evidence type="ECO:0000256" key="5">
    <source>
        <dbReference type="ARBA" id="ARBA00022989"/>
    </source>
</evidence>
<dbReference type="Pfam" id="PF00528">
    <property type="entry name" value="BPD_transp_1"/>
    <property type="match status" value="1"/>
</dbReference>
<dbReference type="CDD" id="cd06261">
    <property type="entry name" value="TM_PBP2"/>
    <property type="match status" value="1"/>
</dbReference>
<organism evidence="9 10">
    <name type="scientific">Gulosibacter faecalis</name>
    <dbReference type="NCBI Taxonomy" id="272240"/>
    <lineage>
        <taxon>Bacteria</taxon>
        <taxon>Bacillati</taxon>
        <taxon>Actinomycetota</taxon>
        <taxon>Actinomycetes</taxon>
        <taxon>Micrococcales</taxon>
        <taxon>Microbacteriaceae</taxon>
        <taxon>Gulosibacter</taxon>
    </lineage>
</organism>
<feature type="transmembrane region" description="Helical" evidence="7">
    <location>
        <begin position="12"/>
        <end position="37"/>
    </location>
</feature>
<accession>A0ABW5UTY3</accession>
<keyword evidence="5 7" id="KW-1133">Transmembrane helix</keyword>
<comment type="caution">
    <text evidence="9">The sequence shown here is derived from an EMBL/GenBank/DDBJ whole genome shotgun (WGS) entry which is preliminary data.</text>
</comment>
<dbReference type="Gene3D" id="1.10.3720.10">
    <property type="entry name" value="MetI-like"/>
    <property type="match status" value="1"/>
</dbReference>
<evidence type="ECO:0000256" key="1">
    <source>
        <dbReference type="ARBA" id="ARBA00004651"/>
    </source>
</evidence>
<evidence type="ECO:0000256" key="7">
    <source>
        <dbReference type="RuleBase" id="RU363032"/>
    </source>
</evidence>
<evidence type="ECO:0000259" key="8">
    <source>
        <dbReference type="PROSITE" id="PS50928"/>
    </source>
</evidence>
<evidence type="ECO:0000313" key="9">
    <source>
        <dbReference type="EMBL" id="MFD2757046.1"/>
    </source>
</evidence>
<comment type="subcellular location">
    <subcellularLocation>
        <location evidence="1 7">Cell membrane</location>
        <topology evidence="1 7">Multi-pass membrane protein</topology>
    </subcellularLocation>
</comment>
<keyword evidence="4 7" id="KW-0812">Transmembrane</keyword>
<sequence>MARPLTGARMRWVGRVAQAGVVLLLAYVVTFVILRLLPGDPAEVMLAAAGVDPAAITPEQYAALREKFGLDQPAPVQLVTQLLAALRGDLGLSYASGRPVSELIAERAPGTLAIGFGGFLLAAVLGVTIACAATLVRAPFLRRLLRRLPAIGISLPSFWTGLLFVQLFAFTLGWLPPSGSREPGSVVLPALTLAIGSSAVIAQLLLRGLDEAYREGFVNTARMKGLSPLRVLLRHGLPNAAAPTLTMLALILGNLLTGTVVVETLFSRAGLGRLLQDAVLNQDVPVVQGIVLLAAAIFLLLNLLVDLLYPLLDARQRPEPTAAVAA</sequence>
<evidence type="ECO:0000256" key="2">
    <source>
        <dbReference type="ARBA" id="ARBA00022448"/>
    </source>
</evidence>
<feature type="transmembrane region" description="Helical" evidence="7">
    <location>
        <begin position="186"/>
        <end position="206"/>
    </location>
</feature>
<reference evidence="10" key="1">
    <citation type="journal article" date="2019" name="Int. J. Syst. Evol. Microbiol.">
        <title>The Global Catalogue of Microorganisms (GCM) 10K type strain sequencing project: providing services to taxonomists for standard genome sequencing and annotation.</title>
        <authorList>
            <consortium name="The Broad Institute Genomics Platform"/>
            <consortium name="The Broad Institute Genome Sequencing Center for Infectious Disease"/>
            <person name="Wu L."/>
            <person name="Ma J."/>
        </authorList>
    </citation>
    <scope>NUCLEOTIDE SEQUENCE [LARGE SCALE GENOMIC DNA]</scope>
    <source>
        <strain evidence="10">TISTR 1514</strain>
    </source>
</reference>
<feature type="domain" description="ABC transmembrane type-1" evidence="8">
    <location>
        <begin position="108"/>
        <end position="309"/>
    </location>
</feature>
<protein>
    <submittedName>
        <fullName evidence="9">ABC transporter permease</fullName>
    </submittedName>
</protein>
<feature type="transmembrane region" description="Helical" evidence="7">
    <location>
        <begin position="148"/>
        <end position="174"/>
    </location>
</feature>
<dbReference type="RefSeq" id="WP_222828680.1">
    <property type="nucleotide sequence ID" value="NZ_JBHUNE010000001.1"/>
</dbReference>
<dbReference type="PROSITE" id="PS50928">
    <property type="entry name" value="ABC_TM1"/>
    <property type="match status" value="1"/>
</dbReference>
<dbReference type="InterPro" id="IPR045621">
    <property type="entry name" value="BPD_transp_1_N"/>
</dbReference>
<evidence type="ECO:0000256" key="3">
    <source>
        <dbReference type="ARBA" id="ARBA00022475"/>
    </source>
</evidence>
<dbReference type="Pfam" id="PF19300">
    <property type="entry name" value="BPD_transp_1_N"/>
    <property type="match status" value="1"/>
</dbReference>
<evidence type="ECO:0000256" key="4">
    <source>
        <dbReference type="ARBA" id="ARBA00022692"/>
    </source>
</evidence>